<feature type="transmembrane region" description="Helical" evidence="1">
    <location>
        <begin position="7"/>
        <end position="27"/>
    </location>
</feature>
<accession>A7K8N2</accession>
<gene>
    <name evidence="2" type="primary">z272L</name>
    <name evidence="2" type="ORF">ATCV1_z272L</name>
</gene>
<keyword evidence="1" id="KW-0812">Transmembrane</keyword>
<dbReference type="Proteomes" id="UP000202420">
    <property type="component" value="Segment"/>
</dbReference>
<reference evidence="2 3" key="1">
    <citation type="submission" date="2006-09" db="EMBL/GenBank/DDBJ databases">
        <title>Sequence and annotation of the 288-kb ATCV-1 virus that infects an endosymbiotic Chlorella strain of the heliozoon Acanthocystis turfacea.</title>
        <authorList>
            <person name="Fitzgerald L.A."/>
            <person name="Graves M.V."/>
            <person name="Li X."/>
            <person name="Pfitzner A.J.P."/>
            <person name="Hartigan J."/>
            <person name="Van Etten J.L."/>
        </authorList>
    </citation>
    <scope>NUCLEOTIDE SEQUENCE [LARGE SCALE GENOMIC DNA]</scope>
    <source>
        <strain evidence="2 3">ATCV-1</strain>
    </source>
</reference>
<keyword evidence="1" id="KW-1133">Transmembrane helix</keyword>
<evidence type="ECO:0000256" key="1">
    <source>
        <dbReference type="SAM" id="Phobius"/>
    </source>
</evidence>
<keyword evidence="1" id="KW-0472">Membrane</keyword>
<organism evidence="2 3">
    <name type="scientific">Chlorovirus heliozoae</name>
    <dbReference type="NCBI Taxonomy" id="322019"/>
    <lineage>
        <taxon>Viruses</taxon>
        <taxon>Varidnaviria</taxon>
        <taxon>Bamfordvirae</taxon>
        <taxon>Nucleocytoviricota</taxon>
        <taxon>Megaviricetes</taxon>
        <taxon>Algavirales</taxon>
        <taxon>Phycodnaviridae</taxon>
        <taxon>Chlorovirus</taxon>
    </lineage>
</organism>
<protein>
    <submittedName>
        <fullName evidence="2">Uncharacterized protein z272L</fullName>
    </submittedName>
</protein>
<dbReference type="RefSeq" id="YP_001426753.1">
    <property type="nucleotide sequence ID" value="NC_008724.1"/>
</dbReference>
<keyword evidence="3" id="KW-1185">Reference proteome</keyword>
<evidence type="ECO:0000313" key="2">
    <source>
        <dbReference type="EMBL" id="ABT16406.1"/>
    </source>
</evidence>
<evidence type="ECO:0000313" key="3">
    <source>
        <dbReference type="Proteomes" id="UP000202420"/>
    </source>
</evidence>
<dbReference type="KEGG" id="vg:5470798"/>
<proteinExistence type="predicted"/>
<name>A7K8N2_9PHYC</name>
<dbReference type="GeneID" id="5470798"/>
<sequence>MFFYQSYFHIGRFCLVPALVNIIYEYICGTMLSYRTFYCHTFPLLLSRVLYVYRKTLFRGERRVS</sequence>
<dbReference type="EMBL" id="EF101928">
    <property type="protein sequence ID" value="ABT16406.1"/>
    <property type="molecule type" value="Genomic_DNA"/>
</dbReference>